<dbReference type="Gramene" id="Aco001465.1.mrna1">
    <property type="protein sequence ID" value="Aco001465.1.mrna1"/>
    <property type="gene ID" value="Aco001465.1.path1"/>
</dbReference>
<evidence type="ECO:0000313" key="6">
    <source>
        <dbReference type="Proteomes" id="UP000515123"/>
    </source>
</evidence>
<keyword evidence="6" id="KW-1185">Reference proteome</keyword>
<gene>
    <name evidence="7" type="primary">LOC109723978</name>
    <name evidence="4" type="ORF">ACMD2_15700</name>
</gene>
<dbReference type="PROSITE" id="PS51140">
    <property type="entry name" value="CUE"/>
    <property type="match status" value="1"/>
</dbReference>
<dbReference type="GeneID" id="109723978"/>
<dbReference type="InterPro" id="IPR009060">
    <property type="entry name" value="UBA-like_sf"/>
</dbReference>
<proteinExistence type="predicted"/>
<organism evidence="4 5">
    <name type="scientific">Ananas comosus</name>
    <name type="common">Pineapple</name>
    <name type="synonym">Ananas ananas</name>
    <dbReference type="NCBI Taxonomy" id="4615"/>
    <lineage>
        <taxon>Eukaryota</taxon>
        <taxon>Viridiplantae</taxon>
        <taxon>Streptophyta</taxon>
        <taxon>Embryophyta</taxon>
        <taxon>Tracheophyta</taxon>
        <taxon>Spermatophyta</taxon>
        <taxon>Magnoliopsida</taxon>
        <taxon>Liliopsida</taxon>
        <taxon>Poales</taxon>
        <taxon>Bromeliaceae</taxon>
        <taxon>Bromelioideae</taxon>
        <taxon>Ananas</taxon>
    </lineage>
</organism>
<feature type="region of interest" description="Disordered" evidence="2">
    <location>
        <begin position="17"/>
        <end position="38"/>
    </location>
</feature>
<accession>A0A199W1W1</accession>
<dbReference type="AlphaFoldDB" id="A0A199W1W1"/>
<reference evidence="7" key="2">
    <citation type="submission" date="2025-04" db="UniProtKB">
        <authorList>
            <consortium name="RefSeq"/>
        </authorList>
    </citation>
    <scope>IDENTIFICATION</scope>
    <source>
        <tissue evidence="7">Leaf</tissue>
    </source>
</reference>
<evidence type="ECO:0000256" key="2">
    <source>
        <dbReference type="SAM" id="MobiDB-lite"/>
    </source>
</evidence>
<dbReference type="EMBL" id="LSRQ01000365">
    <property type="protein sequence ID" value="OAY83279.1"/>
    <property type="molecule type" value="Genomic_DNA"/>
</dbReference>
<reference evidence="4 5" key="1">
    <citation type="journal article" date="2016" name="DNA Res.">
        <title>The draft genome of MD-2 pineapple using hybrid error correction of long reads.</title>
        <authorList>
            <person name="Redwan R.M."/>
            <person name="Saidin A."/>
            <person name="Kumar S.V."/>
        </authorList>
    </citation>
    <scope>NUCLEOTIDE SEQUENCE [LARGE SCALE GENOMIC DNA]</scope>
    <source>
        <strain evidence="5">cv. MD2</strain>
        <tissue evidence="4">Leaf</tissue>
    </source>
</reference>
<dbReference type="PANTHER" id="PTHR31245">
    <property type="entry name" value="UBIQUITIN SYSTEM COMPONENT CUE PROTEIN"/>
    <property type="match status" value="1"/>
</dbReference>
<evidence type="ECO:0000259" key="3">
    <source>
        <dbReference type="PROSITE" id="PS51140"/>
    </source>
</evidence>
<feature type="coiled-coil region" evidence="1">
    <location>
        <begin position="181"/>
        <end position="253"/>
    </location>
</feature>
<evidence type="ECO:0000313" key="4">
    <source>
        <dbReference type="EMBL" id="OAY83279.1"/>
    </source>
</evidence>
<evidence type="ECO:0000313" key="5">
    <source>
        <dbReference type="Proteomes" id="UP000092600"/>
    </source>
</evidence>
<dbReference type="Gene3D" id="1.10.8.10">
    <property type="entry name" value="DNA helicase RuvA subunit, C-terminal domain"/>
    <property type="match status" value="1"/>
</dbReference>
<keyword evidence="1" id="KW-0175">Coiled coil</keyword>
<dbReference type="Pfam" id="PF02845">
    <property type="entry name" value="CUE"/>
    <property type="match status" value="1"/>
</dbReference>
<protein>
    <submittedName>
        <fullName evidence="7">Uncharacterized protein LOC109723978 isoform X1</fullName>
    </submittedName>
</protein>
<name>A0A199W1W1_ANACO</name>
<dbReference type="Proteomes" id="UP000092600">
    <property type="component" value="Unassembled WGS sequence"/>
</dbReference>
<dbReference type="STRING" id="4615.A0A199W1W1"/>
<feature type="domain" description="CUE" evidence="3">
    <location>
        <begin position="45"/>
        <end position="90"/>
    </location>
</feature>
<dbReference type="GO" id="GO:0043130">
    <property type="term" value="F:ubiquitin binding"/>
    <property type="evidence" value="ECO:0007669"/>
    <property type="project" value="InterPro"/>
</dbReference>
<dbReference type="Proteomes" id="UP000515123">
    <property type="component" value="Linkage group 18"/>
</dbReference>
<dbReference type="PANTHER" id="PTHR31245:SF16">
    <property type="entry name" value="UDP-GLUCOSE 6-DEHYDROGENASE"/>
    <property type="match status" value="1"/>
</dbReference>
<dbReference type="CDD" id="cd14279">
    <property type="entry name" value="CUE"/>
    <property type="match status" value="1"/>
</dbReference>
<sequence>MSAGVCGKRLGFEEIFGSPSPSSSAKRPRCSRYGSPVRSPDLALGSEDKVSFLLSLFPSMDREVIESVLNNHDHKIDDAIKSLHALCLGDGAARNDLTGLNDLTALNSMLMPNDNPTDSGMNSERTEQHVESTHAVNVNSGESMLQNRAAWVDMFVQEMMNASDWDDVRGRAMKFLEAFERNVVENATASAEDEANSLKEQLQCLIRDNQILKKAVAIQHERNLEHEEKVKEVQQLKLIISQYQEQVRNLEMTNYTLKVHLQKAQEANSIPNHFHPDIF</sequence>
<dbReference type="OrthoDB" id="440455at2759"/>
<dbReference type="RefSeq" id="XP_020108122.1">
    <property type="nucleotide sequence ID" value="XM_020252533.1"/>
</dbReference>
<evidence type="ECO:0000313" key="7">
    <source>
        <dbReference type="RefSeq" id="XP_020108122.1"/>
    </source>
</evidence>
<dbReference type="InterPro" id="IPR003892">
    <property type="entry name" value="CUE"/>
</dbReference>
<dbReference type="SUPFAM" id="SSF46934">
    <property type="entry name" value="UBA-like"/>
    <property type="match status" value="1"/>
</dbReference>
<evidence type="ECO:0000256" key="1">
    <source>
        <dbReference type="SAM" id="Coils"/>
    </source>
</evidence>